<keyword evidence="8" id="KW-0443">Lipid metabolism</keyword>
<evidence type="ECO:0000256" key="3">
    <source>
        <dbReference type="ARBA" id="ARBA00006288"/>
    </source>
</evidence>
<dbReference type="Proteomes" id="UP001610334">
    <property type="component" value="Unassembled WGS sequence"/>
</dbReference>
<protein>
    <recommendedName>
        <fullName evidence="10">Acyl-coenzyme A oxidase</fullName>
    </recommendedName>
</protein>
<feature type="domain" description="Acyl-coenzyme A oxidase N-terminal" evidence="12">
    <location>
        <begin position="30"/>
        <end position="144"/>
    </location>
</feature>
<dbReference type="SUPFAM" id="SSF47203">
    <property type="entry name" value="Acyl-CoA dehydrogenase C-terminal domain-like"/>
    <property type="match status" value="2"/>
</dbReference>
<dbReference type="EMBL" id="JBFXLT010000190">
    <property type="protein sequence ID" value="KAL2802327.1"/>
    <property type="molecule type" value="Genomic_DNA"/>
</dbReference>
<keyword evidence="6" id="KW-0276">Fatty acid metabolism</keyword>
<dbReference type="Pfam" id="PF01756">
    <property type="entry name" value="ACOX"/>
    <property type="match status" value="1"/>
</dbReference>
<evidence type="ECO:0000256" key="8">
    <source>
        <dbReference type="ARBA" id="ARBA00023098"/>
    </source>
</evidence>
<accession>A0ABR4GTE6</accession>
<dbReference type="Gene3D" id="1.10.540.10">
    <property type="entry name" value="Acyl-CoA dehydrogenase/oxidase, N-terminal domain"/>
    <property type="match status" value="1"/>
</dbReference>
<evidence type="ECO:0000259" key="11">
    <source>
        <dbReference type="Pfam" id="PF01756"/>
    </source>
</evidence>
<evidence type="ECO:0000256" key="6">
    <source>
        <dbReference type="ARBA" id="ARBA00022832"/>
    </source>
</evidence>
<sequence length="641" mass="71911">MSSFVDKLKPSEPSGSAIIARERAQSDISVDALSQTLFAGDDYLERQARILPILTAEPLFDKKQQANLSRPDLFKLALARAKLLRRLVDQHGWDINDYKLAETLVDDVSPYFLHMHMFVTTIREQASDEQQAHFMPLIISFKIIGAYAQTELGHGSNVQGIELQARWDPSTKEFILHSPTLTACKWWNGSLGRTANYAIVVAQLLLPKPGMKANEKPEYVSHGPHPFVVQVRDLKTHQPPEGVVIGDIGPKFGYDTIDNAYMLFDNFRIPHSALLCRYAKVNPNTGIYSKPAVPAVVYGTMTYVRSLIVHQSRLGLARAVTIAVRYTSIRRQFKDRDSTNGVERAVLDYPTVQIRVLPLVAATYALHYTGLAMQKIYKDARKEIENGNFSPLASMHSMSSGLKSLSTNMVADGIETCRRALGGHGYGGGSGFTRLSPDYLSRVTVEGDNWMITQQVASYLIKRMGEAAAQSTGADASHLEVFSALNGGSPLQHYDIMNSDEQIVEAFRRRASFLVYGVYADRIVEKKPWTSLMIQLNKVSHAQSITMVVEFFQESLSSHEHLSTTTQAALRNLYRLFAYHHMEREGNDFIRSRAISQCQLDALPGRIQELMAQIRPHAVKLVDSWMIPDYLLDRYTENPTL</sequence>
<evidence type="ECO:0000259" key="12">
    <source>
        <dbReference type="Pfam" id="PF14749"/>
    </source>
</evidence>
<evidence type="ECO:0000256" key="9">
    <source>
        <dbReference type="ARBA" id="ARBA00023140"/>
    </source>
</evidence>
<comment type="caution">
    <text evidence="14">The sequence shown here is derived from an EMBL/GenBank/DDBJ whole genome shotgun (WGS) entry which is preliminary data.</text>
</comment>
<evidence type="ECO:0000313" key="14">
    <source>
        <dbReference type="EMBL" id="KAL2802327.1"/>
    </source>
</evidence>
<dbReference type="InterPro" id="IPR036250">
    <property type="entry name" value="AcylCo_DH-like_C"/>
</dbReference>
<dbReference type="SUPFAM" id="SSF56645">
    <property type="entry name" value="Acyl-CoA dehydrogenase NM domain-like"/>
    <property type="match status" value="1"/>
</dbReference>
<dbReference type="PIRSF" id="PIRSF000168">
    <property type="entry name" value="Acyl-CoA_oxidase"/>
    <property type="match status" value="1"/>
</dbReference>
<dbReference type="Pfam" id="PF22924">
    <property type="entry name" value="ACOX_C_alpha1"/>
    <property type="match status" value="1"/>
</dbReference>
<dbReference type="InterPro" id="IPR037069">
    <property type="entry name" value="AcylCoA_DH/ox_N_sf"/>
</dbReference>
<evidence type="ECO:0000256" key="5">
    <source>
        <dbReference type="ARBA" id="ARBA00022827"/>
    </source>
</evidence>
<evidence type="ECO:0000259" key="13">
    <source>
        <dbReference type="Pfam" id="PF22924"/>
    </source>
</evidence>
<keyword evidence="5 10" id="KW-0274">FAD</keyword>
<evidence type="ECO:0000313" key="15">
    <source>
        <dbReference type="Proteomes" id="UP001610334"/>
    </source>
</evidence>
<evidence type="ECO:0000256" key="1">
    <source>
        <dbReference type="ARBA" id="ARBA00001974"/>
    </source>
</evidence>
<name>A0ABR4GTE6_9EURO</name>
<dbReference type="InterPro" id="IPR055060">
    <property type="entry name" value="ACOX_C_alpha1"/>
</dbReference>
<dbReference type="InterPro" id="IPR029320">
    <property type="entry name" value="Acyl-CoA_ox_N"/>
</dbReference>
<dbReference type="PANTHER" id="PTHR10909">
    <property type="entry name" value="ELECTRON TRANSPORT OXIDOREDUCTASE"/>
    <property type="match status" value="1"/>
</dbReference>
<feature type="domain" description="Acyl-CoA oxidase C-alpha1" evidence="13">
    <location>
        <begin position="298"/>
        <end position="461"/>
    </location>
</feature>
<keyword evidence="9" id="KW-0576">Peroxisome</keyword>
<reference evidence="14 15" key="1">
    <citation type="submission" date="2024-07" db="EMBL/GenBank/DDBJ databases">
        <title>Section-level genome sequencing and comparative genomics of Aspergillus sections Usti and Cavernicolus.</title>
        <authorList>
            <consortium name="Lawrence Berkeley National Laboratory"/>
            <person name="Nybo J.L."/>
            <person name="Vesth T.C."/>
            <person name="Theobald S."/>
            <person name="Frisvad J.C."/>
            <person name="Larsen T.O."/>
            <person name="Kjaerboelling I."/>
            <person name="Rothschild-Mancinelli K."/>
            <person name="Lyhne E.K."/>
            <person name="Kogle M.E."/>
            <person name="Barry K."/>
            <person name="Clum A."/>
            <person name="Na H."/>
            <person name="Ledsgaard L."/>
            <person name="Lin J."/>
            <person name="Lipzen A."/>
            <person name="Kuo A."/>
            <person name="Riley R."/>
            <person name="Mondo S."/>
            <person name="Labutti K."/>
            <person name="Haridas S."/>
            <person name="Pangalinan J."/>
            <person name="Salamov A.A."/>
            <person name="Simmons B.A."/>
            <person name="Magnuson J.K."/>
            <person name="Chen J."/>
            <person name="Drula E."/>
            <person name="Henrissat B."/>
            <person name="Wiebenga A."/>
            <person name="Lubbers R.J."/>
            <person name="Gomes A.C."/>
            <person name="Makela M.R."/>
            <person name="Stajich J."/>
            <person name="Grigoriev I.V."/>
            <person name="Mortensen U.H."/>
            <person name="De Vries R.P."/>
            <person name="Baker S.E."/>
            <person name="Andersen M.R."/>
        </authorList>
    </citation>
    <scope>NUCLEOTIDE SEQUENCE [LARGE SCALE GENOMIC DNA]</scope>
    <source>
        <strain evidence="14 15">CBS 588.65</strain>
    </source>
</reference>
<dbReference type="InterPro" id="IPR009100">
    <property type="entry name" value="AcylCoA_DH/oxidase_NM_dom_sf"/>
</dbReference>
<dbReference type="Gene3D" id="1.20.140.10">
    <property type="entry name" value="Butyryl-CoA Dehydrogenase, subunit A, domain 3"/>
    <property type="match status" value="2"/>
</dbReference>
<evidence type="ECO:0000256" key="2">
    <source>
        <dbReference type="ARBA" id="ARBA00004275"/>
    </source>
</evidence>
<dbReference type="InterPro" id="IPR002655">
    <property type="entry name" value="Acyl-CoA_oxidase_C"/>
</dbReference>
<organism evidence="14 15">
    <name type="scientific">Aspergillus granulosus</name>
    <dbReference type="NCBI Taxonomy" id="176169"/>
    <lineage>
        <taxon>Eukaryota</taxon>
        <taxon>Fungi</taxon>
        <taxon>Dikarya</taxon>
        <taxon>Ascomycota</taxon>
        <taxon>Pezizomycotina</taxon>
        <taxon>Eurotiomycetes</taxon>
        <taxon>Eurotiomycetidae</taxon>
        <taxon>Eurotiales</taxon>
        <taxon>Aspergillaceae</taxon>
        <taxon>Aspergillus</taxon>
        <taxon>Aspergillus subgen. Nidulantes</taxon>
    </lineage>
</organism>
<evidence type="ECO:0000256" key="4">
    <source>
        <dbReference type="ARBA" id="ARBA00022630"/>
    </source>
</evidence>
<evidence type="ECO:0000256" key="7">
    <source>
        <dbReference type="ARBA" id="ARBA00023002"/>
    </source>
</evidence>
<feature type="domain" description="Acyl-CoA oxidase C-terminal" evidence="11">
    <location>
        <begin position="501"/>
        <end position="632"/>
    </location>
</feature>
<keyword evidence="7" id="KW-0560">Oxidoreductase</keyword>
<evidence type="ECO:0000256" key="10">
    <source>
        <dbReference type="PIRNR" id="PIRNR000168"/>
    </source>
</evidence>
<dbReference type="Pfam" id="PF14749">
    <property type="entry name" value="Acyl-CoA_ox_N"/>
    <property type="match status" value="1"/>
</dbReference>
<dbReference type="InterPro" id="IPR046373">
    <property type="entry name" value="Acyl-CoA_Oxase/DH_mid-dom_sf"/>
</dbReference>
<keyword evidence="15" id="KW-1185">Reference proteome</keyword>
<comment type="similarity">
    <text evidence="3 10">Belongs to the acyl-CoA oxidase family.</text>
</comment>
<proteinExistence type="inferred from homology"/>
<dbReference type="PANTHER" id="PTHR10909:SF250">
    <property type="entry name" value="PEROXISOMAL ACYL-COENZYME A OXIDASE 1"/>
    <property type="match status" value="1"/>
</dbReference>
<comment type="subcellular location">
    <subcellularLocation>
        <location evidence="2">Peroxisome</location>
    </subcellularLocation>
</comment>
<dbReference type="Gene3D" id="2.40.110.10">
    <property type="entry name" value="Butyryl-CoA Dehydrogenase, subunit A, domain 2"/>
    <property type="match status" value="1"/>
</dbReference>
<comment type="cofactor">
    <cofactor evidence="1">
        <name>FAD</name>
        <dbReference type="ChEBI" id="CHEBI:57692"/>
    </cofactor>
</comment>
<gene>
    <name evidence="14" type="ORF">BJX63DRAFT_426133</name>
</gene>
<dbReference type="InterPro" id="IPR012258">
    <property type="entry name" value="Acyl-CoA_oxidase"/>
</dbReference>
<keyword evidence="4 10" id="KW-0285">Flavoprotein</keyword>